<accession>A0AAI8W058</accession>
<gene>
    <name evidence="1" type="ORF">KHLLAP_LOCUS14710</name>
</gene>
<dbReference type="AlphaFoldDB" id="A0AAI8W058"/>
<organism evidence="1 2">
    <name type="scientific">Anthostomella pinea</name>
    <dbReference type="NCBI Taxonomy" id="933095"/>
    <lineage>
        <taxon>Eukaryota</taxon>
        <taxon>Fungi</taxon>
        <taxon>Dikarya</taxon>
        <taxon>Ascomycota</taxon>
        <taxon>Pezizomycotina</taxon>
        <taxon>Sordariomycetes</taxon>
        <taxon>Xylariomycetidae</taxon>
        <taxon>Xylariales</taxon>
        <taxon>Xylariaceae</taxon>
        <taxon>Anthostomella</taxon>
    </lineage>
</organism>
<sequence length="347" mass="37840">MITINLYLRQLLPQCDPCFPNPDDPDTIRYPYIAGGGAPSEVVDLPLGVSPASLGLESIPGIITNGWAGFTLSDASGWETTIGGKGADSSSETVPLPAVARLANLNVALYECEAKLPSTDKSRGNTGTRDVRSPRKTVILAIDDIFRLTSEFTALVQSLFLVGYERINPPSTPTPEKPPTLWELSPSMRSHQRSEADLLLAEADIRPAEGPCSRTDEASFLMVMSCHCRLVEIYMSIFQMMRACIEHSRVPQPGRDWAVILPQLKMGSFASPQLQVDIDSQIPAVTSSVYMSMITMLSSQLWEQLGGALRTGSYNAVSDAMWDTVTDRTDHILQTINVTRGLLHLGS</sequence>
<dbReference type="EMBL" id="CAUWAG010000020">
    <property type="protein sequence ID" value="CAJ2514242.1"/>
    <property type="molecule type" value="Genomic_DNA"/>
</dbReference>
<dbReference type="Proteomes" id="UP001295740">
    <property type="component" value="Unassembled WGS sequence"/>
</dbReference>
<keyword evidence="2" id="KW-1185">Reference proteome</keyword>
<name>A0AAI8W058_9PEZI</name>
<comment type="caution">
    <text evidence="1">The sequence shown here is derived from an EMBL/GenBank/DDBJ whole genome shotgun (WGS) entry which is preliminary data.</text>
</comment>
<proteinExistence type="predicted"/>
<protein>
    <submittedName>
        <fullName evidence="1">Uu.00g023610.m01.CDS01</fullName>
    </submittedName>
</protein>
<reference evidence="1" key="1">
    <citation type="submission" date="2023-10" db="EMBL/GenBank/DDBJ databases">
        <authorList>
            <person name="Hackl T."/>
        </authorList>
    </citation>
    <scope>NUCLEOTIDE SEQUENCE</scope>
</reference>
<evidence type="ECO:0000313" key="1">
    <source>
        <dbReference type="EMBL" id="CAJ2514242.1"/>
    </source>
</evidence>
<evidence type="ECO:0000313" key="2">
    <source>
        <dbReference type="Proteomes" id="UP001295740"/>
    </source>
</evidence>